<evidence type="ECO:0000256" key="7">
    <source>
        <dbReference type="ARBA" id="ARBA00025705"/>
    </source>
</evidence>
<dbReference type="InterPro" id="IPR006366">
    <property type="entry name" value="CobA/CysG_C"/>
</dbReference>
<dbReference type="Gene3D" id="3.30.950.10">
    <property type="entry name" value="Methyltransferase, Cobalt-precorrin-4 Transmethylase, Domain 2"/>
    <property type="match status" value="1"/>
</dbReference>
<dbReference type="Pfam" id="PF00590">
    <property type="entry name" value="TP_methylase"/>
    <property type="match status" value="1"/>
</dbReference>
<evidence type="ECO:0000259" key="9">
    <source>
        <dbReference type="Pfam" id="PF00590"/>
    </source>
</evidence>
<feature type="domain" description="Tetrapyrrole methylase" evidence="9">
    <location>
        <begin position="17"/>
        <end position="222"/>
    </location>
</feature>
<evidence type="ECO:0000256" key="8">
    <source>
        <dbReference type="RuleBase" id="RU003960"/>
    </source>
</evidence>
<dbReference type="PANTHER" id="PTHR45790">
    <property type="entry name" value="SIROHEME SYNTHASE-RELATED"/>
    <property type="match status" value="1"/>
</dbReference>
<keyword evidence="4 8" id="KW-0808">Transferase</keyword>
<comment type="caution">
    <text evidence="10">The sequence shown here is derived from an EMBL/GenBank/DDBJ whole genome shotgun (WGS) entry which is preliminary data.</text>
</comment>
<dbReference type="NCBIfam" id="TIGR01469">
    <property type="entry name" value="cobA_cysG_Cterm"/>
    <property type="match status" value="1"/>
</dbReference>
<evidence type="ECO:0000256" key="1">
    <source>
        <dbReference type="ARBA" id="ARBA00005879"/>
    </source>
</evidence>
<gene>
    <name evidence="10" type="primary">cobA</name>
    <name evidence="10" type="ORF">NOI20_04760</name>
</gene>
<dbReference type="SUPFAM" id="SSF53790">
    <property type="entry name" value="Tetrapyrrole methylase"/>
    <property type="match status" value="1"/>
</dbReference>
<dbReference type="InterPro" id="IPR003043">
    <property type="entry name" value="Uropor_MeTrfase_CS"/>
</dbReference>
<dbReference type="GO" id="GO:0032259">
    <property type="term" value="P:methylation"/>
    <property type="evidence" value="ECO:0007669"/>
    <property type="project" value="UniProtKB-KW"/>
</dbReference>
<reference evidence="10" key="2">
    <citation type="submission" date="2023-04" db="EMBL/GenBank/DDBJ databases">
        <title>'Rhodoalgimonas zhirmunskyi' gen. nov., isolated from a red alga.</title>
        <authorList>
            <person name="Nedashkovskaya O.I."/>
            <person name="Otstavnykh N.Y."/>
            <person name="Bystritskaya E.P."/>
            <person name="Balabanova L.A."/>
            <person name="Isaeva M.P."/>
        </authorList>
    </citation>
    <scope>NUCLEOTIDE SEQUENCE</scope>
    <source>
        <strain evidence="10">10Alg 79</strain>
    </source>
</reference>
<name>A0AAJ1X6G1_9RHOB</name>
<dbReference type="NCBIfam" id="NF004790">
    <property type="entry name" value="PRK06136.1"/>
    <property type="match status" value="1"/>
</dbReference>
<comment type="pathway">
    <text evidence="7">Porphyrin-containing compound metabolism; siroheme biosynthesis; precorrin-2 from uroporphyrinogen III: step 1/1.</text>
</comment>
<sequence>MQDSRTNPETRLEKGHVHFVGAGPGDPELLTCKAVALLGRADVVLHDRLVPGAIVALARPGAEIVEVGKTAFGASWAQEDINALLVRYGRAATVVRLKSGDCGIFGRLDEEMDALDAAGIGFSIVPGITAAAAGAAAVGASLTKRGRNGALRILTGHDTNGFADHDWRALARPGAVAAIYMGKAAADYLRGRLLMHGADAETPVTIVEHASRPEQRVVAATLLSLRERLDGVSGPAVLLFGIAPRGALIEHMIQEAL</sequence>
<evidence type="ECO:0000256" key="4">
    <source>
        <dbReference type="ARBA" id="ARBA00022679"/>
    </source>
</evidence>
<evidence type="ECO:0000313" key="10">
    <source>
        <dbReference type="EMBL" id="MDQ2093412.1"/>
    </source>
</evidence>
<dbReference type="GO" id="GO:0004851">
    <property type="term" value="F:uroporphyrin-III C-methyltransferase activity"/>
    <property type="evidence" value="ECO:0007669"/>
    <property type="project" value="UniProtKB-EC"/>
</dbReference>
<dbReference type="PROSITE" id="PS00840">
    <property type="entry name" value="SUMT_2"/>
    <property type="match status" value="1"/>
</dbReference>
<evidence type="ECO:0000256" key="6">
    <source>
        <dbReference type="ARBA" id="ARBA00023244"/>
    </source>
</evidence>
<reference evidence="10" key="1">
    <citation type="submission" date="2022-07" db="EMBL/GenBank/DDBJ databases">
        <authorList>
            <person name="Otstavnykh N."/>
            <person name="Isaeva M."/>
            <person name="Bystritskaya E."/>
        </authorList>
    </citation>
    <scope>NUCLEOTIDE SEQUENCE</scope>
    <source>
        <strain evidence="10">10Alg 79</strain>
    </source>
</reference>
<dbReference type="Gene3D" id="3.40.1010.10">
    <property type="entry name" value="Cobalt-precorrin-4 Transmethylase, Domain 1"/>
    <property type="match status" value="1"/>
</dbReference>
<dbReference type="Proteomes" id="UP001227162">
    <property type="component" value="Unassembled WGS sequence"/>
</dbReference>
<keyword evidence="5" id="KW-0949">S-adenosyl-L-methionine</keyword>
<dbReference type="EC" id="2.1.1.107" evidence="2"/>
<organism evidence="10 11">
    <name type="scientific">Rhodalgimonas zhirmunskyi</name>
    <dbReference type="NCBI Taxonomy" id="2964767"/>
    <lineage>
        <taxon>Bacteria</taxon>
        <taxon>Pseudomonadati</taxon>
        <taxon>Pseudomonadota</taxon>
        <taxon>Alphaproteobacteria</taxon>
        <taxon>Rhodobacterales</taxon>
        <taxon>Roseobacteraceae</taxon>
        <taxon>Rhodalgimonas</taxon>
    </lineage>
</organism>
<evidence type="ECO:0000256" key="2">
    <source>
        <dbReference type="ARBA" id="ARBA00012162"/>
    </source>
</evidence>
<evidence type="ECO:0000256" key="5">
    <source>
        <dbReference type="ARBA" id="ARBA00022691"/>
    </source>
</evidence>
<protein>
    <recommendedName>
        <fullName evidence="2">uroporphyrinogen-III C-methyltransferase</fullName>
        <ecNumber evidence="2">2.1.1.107</ecNumber>
    </recommendedName>
</protein>
<comment type="similarity">
    <text evidence="1 8">Belongs to the precorrin methyltransferase family.</text>
</comment>
<dbReference type="InterPro" id="IPR014777">
    <property type="entry name" value="4pyrrole_Mease_sub1"/>
</dbReference>
<dbReference type="InterPro" id="IPR035996">
    <property type="entry name" value="4pyrrol_Methylase_sf"/>
</dbReference>
<dbReference type="RefSeq" id="WP_317625003.1">
    <property type="nucleotide sequence ID" value="NZ_JANFFA010000001.1"/>
</dbReference>
<dbReference type="CDD" id="cd11642">
    <property type="entry name" value="SUMT"/>
    <property type="match status" value="1"/>
</dbReference>
<evidence type="ECO:0000313" key="11">
    <source>
        <dbReference type="Proteomes" id="UP001227162"/>
    </source>
</evidence>
<dbReference type="InterPro" id="IPR014776">
    <property type="entry name" value="4pyrrole_Mease_sub2"/>
</dbReference>
<dbReference type="AlphaFoldDB" id="A0AAJ1X6G1"/>
<dbReference type="FunFam" id="3.40.1010.10:FF:000001">
    <property type="entry name" value="Siroheme synthase"/>
    <property type="match status" value="1"/>
</dbReference>
<keyword evidence="3 8" id="KW-0489">Methyltransferase</keyword>
<dbReference type="InterPro" id="IPR000878">
    <property type="entry name" value="4pyrrol_Mease"/>
</dbReference>
<accession>A0AAJ1X6G1</accession>
<keyword evidence="6" id="KW-0627">Porphyrin biosynthesis</keyword>
<keyword evidence="11" id="KW-1185">Reference proteome</keyword>
<proteinExistence type="inferred from homology"/>
<dbReference type="GO" id="GO:0019354">
    <property type="term" value="P:siroheme biosynthetic process"/>
    <property type="evidence" value="ECO:0007669"/>
    <property type="project" value="InterPro"/>
</dbReference>
<evidence type="ECO:0000256" key="3">
    <source>
        <dbReference type="ARBA" id="ARBA00022603"/>
    </source>
</evidence>
<dbReference type="EMBL" id="JANFFA010000001">
    <property type="protein sequence ID" value="MDQ2093412.1"/>
    <property type="molecule type" value="Genomic_DNA"/>
</dbReference>
<dbReference type="PANTHER" id="PTHR45790:SF3">
    <property type="entry name" value="S-ADENOSYL-L-METHIONINE-DEPENDENT UROPORPHYRINOGEN III METHYLTRANSFERASE, CHLOROPLASTIC"/>
    <property type="match status" value="1"/>
</dbReference>
<dbReference type="InterPro" id="IPR050161">
    <property type="entry name" value="Siro_Cobalamin_biosynth"/>
</dbReference>